<dbReference type="InterPro" id="IPR012171">
    <property type="entry name" value="Fatty_acid_desaturase"/>
</dbReference>
<feature type="transmembrane region" description="Helical" evidence="1">
    <location>
        <begin position="158"/>
        <end position="177"/>
    </location>
</feature>
<dbReference type="Proteomes" id="UP000215196">
    <property type="component" value="Chromosome 1"/>
</dbReference>
<evidence type="ECO:0000256" key="1">
    <source>
        <dbReference type="SAM" id="Phobius"/>
    </source>
</evidence>
<reference evidence="3 4" key="1">
    <citation type="submission" date="2017-06" db="EMBL/GenBank/DDBJ databases">
        <authorList>
            <consortium name="Pathogen Informatics"/>
        </authorList>
    </citation>
    <scope>NUCLEOTIDE SEQUENCE [LARGE SCALE GENOMIC DNA]</scope>
    <source>
        <strain evidence="3 4">NCTC13490</strain>
    </source>
</reference>
<proteinExistence type="predicted"/>
<dbReference type="PANTHER" id="PTHR19353:SF19">
    <property type="entry name" value="DELTA(5) FATTY ACID DESATURASE C-RELATED"/>
    <property type="match status" value="1"/>
</dbReference>
<evidence type="ECO:0000313" key="4">
    <source>
        <dbReference type="Proteomes" id="UP000215196"/>
    </source>
</evidence>
<dbReference type="KEGG" id="ctak:4412677_01961"/>
<name>A0A239XPI8_9FLAO</name>
<dbReference type="RefSeq" id="WP_095072817.1">
    <property type="nucleotide sequence ID" value="NZ_LT906465.1"/>
</dbReference>
<dbReference type="GO" id="GO:0016020">
    <property type="term" value="C:membrane"/>
    <property type="evidence" value="ECO:0007669"/>
    <property type="project" value="TreeGrafter"/>
</dbReference>
<feature type="transmembrane region" description="Helical" evidence="1">
    <location>
        <begin position="210"/>
        <end position="228"/>
    </location>
</feature>
<feature type="transmembrane region" description="Helical" evidence="1">
    <location>
        <begin position="64"/>
        <end position="82"/>
    </location>
</feature>
<feature type="transmembrane region" description="Helical" evidence="1">
    <location>
        <begin position="38"/>
        <end position="58"/>
    </location>
</feature>
<organism evidence="3 4">
    <name type="scientific">Chryseobacterium taklimakanense</name>
    <dbReference type="NCBI Taxonomy" id="536441"/>
    <lineage>
        <taxon>Bacteria</taxon>
        <taxon>Pseudomonadati</taxon>
        <taxon>Bacteroidota</taxon>
        <taxon>Flavobacteriia</taxon>
        <taxon>Flavobacteriales</taxon>
        <taxon>Weeksellaceae</taxon>
        <taxon>Chryseobacterium group</taxon>
        <taxon>Chryseobacterium</taxon>
    </lineage>
</organism>
<dbReference type="AlphaFoldDB" id="A0A239XPI8"/>
<feature type="domain" description="Fatty acid desaturase" evidence="2">
    <location>
        <begin position="64"/>
        <end position="337"/>
    </location>
</feature>
<sequence length="365" mass="42802">MKKPSYYKNQDDAKLFSELRTRVNARVAEIPGNRDRLIVVKSVLLPLLYFGSYAVALFNGNNAAVYIGCYVFMAILLVLIYLNLIHEAAHNNIFKNKKLNRAVLKIFDLIGANSYIWERRHIVSHHAYPNVDGWDTDIEQSGPILIYPHAKPKGVQKYQHLFFFLVYPLYLFNWMFIRDFRDFFDPNRVIQKTGAKIPVKEKVKMVAFKVFYFFYQIAVPVLFFEVAWNLALGAWFLQILIASTFALFVLLPLHPLPDNEFPKLDEAGNLPYSWLRHQFEVTNDLTENNMFIRFVLGNFNYHVAHHLFPNISYEYAHEVTDEIKKFAAENNFRYKQFPLFTALRKHYDLLKTNATSIGDVMEETM</sequence>
<feature type="transmembrane region" description="Helical" evidence="1">
    <location>
        <begin position="234"/>
        <end position="253"/>
    </location>
</feature>
<dbReference type="EMBL" id="LT906465">
    <property type="protein sequence ID" value="SNV48675.1"/>
    <property type="molecule type" value="Genomic_DNA"/>
</dbReference>
<evidence type="ECO:0000313" key="3">
    <source>
        <dbReference type="EMBL" id="SNV48675.1"/>
    </source>
</evidence>
<keyword evidence="1" id="KW-0472">Membrane</keyword>
<dbReference type="Pfam" id="PF00487">
    <property type="entry name" value="FA_desaturase"/>
    <property type="match status" value="1"/>
</dbReference>
<gene>
    <name evidence="3" type="ORF">SAMEA4412677_01961</name>
</gene>
<accession>A0A239XPI8</accession>
<dbReference type="GO" id="GO:0008610">
    <property type="term" value="P:lipid biosynthetic process"/>
    <property type="evidence" value="ECO:0007669"/>
    <property type="project" value="UniProtKB-ARBA"/>
</dbReference>
<dbReference type="PANTHER" id="PTHR19353">
    <property type="entry name" value="FATTY ACID DESATURASE 2"/>
    <property type="match status" value="1"/>
</dbReference>
<dbReference type="InterPro" id="IPR005804">
    <property type="entry name" value="FA_desaturase_dom"/>
</dbReference>
<protein>
    <submittedName>
        <fullName evidence="3">Fatty acid desaturase</fullName>
    </submittedName>
</protein>
<keyword evidence="4" id="KW-1185">Reference proteome</keyword>
<keyword evidence="1" id="KW-1133">Transmembrane helix</keyword>
<evidence type="ECO:0000259" key="2">
    <source>
        <dbReference type="Pfam" id="PF00487"/>
    </source>
</evidence>
<dbReference type="GO" id="GO:0016717">
    <property type="term" value="F:oxidoreductase activity, acting on paired donors, with oxidation of a pair of donors resulting in the reduction of molecular oxygen to two molecules of water"/>
    <property type="evidence" value="ECO:0007669"/>
    <property type="project" value="TreeGrafter"/>
</dbReference>
<keyword evidence="1" id="KW-0812">Transmembrane</keyword>